<keyword evidence="2" id="KW-0560">Oxidoreductase</keyword>
<dbReference type="AlphaFoldDB" id="A0A2T0RBP6"/>
<dbReference type="Proteomes" id="UP000238083">
    <property type="component" value="Unassembled WGS sequence"/>
</dbReference>
<protein>
    <submittedName>
        <fullName evidence="2">Catechol 2,3-dioxygenase-like lactoylglutathione lyase family enzyme</fullName>
    </submittedName>
</protein>
<dbReference type="InterPro" id="IPR004360">
    <property type="entry name" value="Glyas_Fos-R_dOase_dom"/>
</dbReference>
<dbReference type="OrthoDB" id="197463at2"/>
<dbReference type="InterPro" id="IPR029068">
    <property type="entry name" value="Glyas_Bleomycin-R_OHBP_Dase"/>
</dbReference>
<dbReference type="PANTHER" id="PTHR36437:SF2">
    <property type="entry name" value="GLYOXALASE_BLEOMYCIN RESISTANCE PROTEIN_DIOXYGENASE"/>
    <property type="match status" value="1"/>
</dbReference>
<name>A0A2T0RBP6_9ACTN</name>
<dbReference type="SUPFAM" id="SSF54593">
    <property type="entry name" value="Glyoxalase/Bleomycin resistance protein/Dihydroxybiphenyl dioxygenase"/>
    <property type="match status" value="1"/>
</dbReference>
<dbReference type="Pfam" id="PF00903">
    <property type="entry name" value="Glyoxalase"/>
    <property type="match status" value="1"/>
</dbReference>
<dbReference type="InterPro" id="IPR037523">
    <property type="entry name" value="VOC_core"/>
</dbReference>
<gene>
    <name evidence="2" type="ORF">CLV37_101815</name>
</gene>
<keyword evidence="3" id="KW-1185">Reference proteome</keyword>
<dbReference type="Gene3D" id="3.10.180.10">
    <property type="entry name" value="2,3-Dihydroxybiphenyl 1,2-Dioxygenase, domain 1"/>
    <property type="match status" value="1"/>
</dbReference>
<evidence type="ECO:0000313" key="3">
    <source>
        <dbReference type="Proteomes" id="UP000238083"/>
    </source>
</evidence>
<evidence type="ECO:0000259" key="1">
    <source>
        <dbReference type="PROSITE" id="PS51819"/>
    </source>
</evidence>
<keyword evidence="2" id="KW-0456">Lyase</keyword>
<dbReference type="EMBL" id="PVZF01000001">
    <property type="protein sequence ID" value="PRY18569.1"/>
    <property type="molecule type" value="Genomic_DNA"/>
</dbReference>
<feature type="domain" description="VOC" evidence="1">
    <location>
        <begin position="17"/>
        <end position="132"/>
    </location>
</feature>
<comment type="caution">
    <text evidence="2">The sequence shown here is derived from an EMBL/GenBank/DDBJ whole genome shotgun (WGS) entry which is preliminary data.</text>
</comment>
<dbReference type="PANTHER" id="PTHR36437">
    <property type="entry name" value="GLYOXALASE/BLEOMYCIN RESISTANCE PROTEIN/DIOXYGENASE"/>
    <property type="match status" value="1"/>
</dbReference>
<evidence type="ECO:0000313" key="2">
    <source>
        <dbReference type="EMBL" id="PRY18569.1"/>
    </source>
</evidence>
<dbReference type="GO" id="GO:0051213">
    <property type="term" value="F:dioxygenase activity"/>
    <property type="evidence" value="ECO:0007669"/>
    <property type="project" value="UniProtKB-KW"/>
</dbReference>
<sequence length="144" mass="15049">MSSVPPRGLPGMAMTTRVLSVTVTVTDQDAALAFYTGVLGCEVRHDVEVWPGARMVEVVPPGSDVGIVLLPPDSPLPRAVRLGTADADAAHARLAATAGVVLHNDEVLRWEDVPPMFHFDDPDGNGLVFLETDAADAPGTGGRA</sequence>
<proteinExistence type="predicted"/>
<organism evidence="2 3">
    <name type="scientific">Kineococcus rhizosphaerae</name>
    <dbReference type="NCBI Taxonomy" id="559628"/>
    <lineage>
        <taxon>Bacteria</taxon>
        <taxon>Bacillati</taxon>
        <taxon>Actinomycetota</taxon>
        <taxon>Actinomycetes</taxon>
        <taxon>Kineosporiales</taxon>
        <taxon>Kineosporiaceae</taxon>
        <taxon>Kineococcus</taxon>
    </lineage>
</organism>
<reference evidence="2 3" key="1">
    <citation type="submission" date="2018-03" db="EMBL/GenBank/DDBJ databases">
        <title>Genomic Encyclopedia of Archaeal and Bacterial Type Strains, Phase II (KMG-II): from individual species to whole genera.</title>
        <authorList>
            <person name="Goeker M."/>
        </authorList>
    </citation>
    <scope>NUCLEOTIDE SEQUENCE [LARGE SCALE GENOMIC DNA]</scope>
    <source>
        <strain evidence="2 3">DSM 19711</strain>
    </source>
</reference>
<keyword evidence="2" id="KW-0223">Dioxygenase</keyword>
<dbReference type="GO" id="GO:0016829">
    <property type="term" value="F:lyase activity"/>
    <property type="evidence" value="ECO:0007669"/>
    <property type="project" value="UniProtKB-KW"/>
</dbReference>
<dbReference type="PROSITE" id="PS51819">
    <property type="entry name" value="VOC"/>
    <property type="match status" value="1"/>
</dbReference>
<accession>A0A2T0RBP6</accession>
<dbReference type="RefSeq" id="WP_106207112.1">
    <property type="nucleotide sequence ID" value="NZ_PVZF01000001.1"/>
</dbReference>